<feature type="signal peptide" evidence="1">
    <location>
        <begin position="1"/>
        <end position="27"/>
    </location>
</feature>
<dbReference type="SUPFAM" id="SSF56219">
    <property type="entry name" value="DNase I-like"/>
    <property type="match status" value="1"/>
</dbReference>
<accession>A0A9W6PUM5</accession>
<dbReference type="Gene3D" id="3.60.10.10">
    <property type="entry name" value="Endonuclease/exonuclease/phosphatase"/>
    <property type="match status" value="1"/>
</dbReference>
<feature type="chain" id="PRO_5040908768" description="Endonuclease/exonuclease/phosphatase domain-containing protein" evidence="1">
    <location>
        <begin position="28"/>
        <end position="313"/>
    </location>
</feature>
<dbReference type="AlphaFoldDB" id="A0A9W6PUM5"/>
<name>A0A9W6PUM5_9ACTN</name>
<dbReference type="EMBL" id="BSRZ01000006">
    <property type="protein sequence ID" value="GLW64735.1"/>
    <property type="molecule type" value="Genomic_DNA"/>
</dbReference>
<comment type="caution">
    <text evidence="3">The sequence shown here is derived from an EMBL/GenBank/DDBJ whole genome shotgun (WGS) entry which is preliminary data.</text>
</comment>
<dbReference type="GO" id="GO:0003824">
    <property type="term" value="F:catalytic activity"/>
    <property type="evidence" value="ECO:0007669"/>
    <property type="project" value="InterPro"/>
</dbReference>
<dbReference type="Pfam" id="PF03372">
    <property type="entry name" value="Exo_endo_phos"/>
    <property type="match status" value="1"/>
</dbReference>
<dbReference type="RefSeq" id="WP_067915813.1">
    <property type="nucleotide sequence ID" value="NZ_BSRZ01000006.1"/>
</dbReference>
<evidence type="ECO:0000313" key="4">
    <source>
        <dbReference type="Proteomes" id="UP001165124"/>
    </source>
</evidence>
<feature type="domain" description="Endonuclease/exonuclease/phosphatase" evidence="2">
    <location>
        <begin position="54"/>
        <end position="294"/>
    </location>
</feature>
<sequence>MRAPRALIPLLAVCGAAAVVVTAGAGAAIEGAPDLGPAHADAARELPAATVTAMTWNVCGDAAPGCPLGSRPAELVREIPQQLAEVRVGGRKVNLDAVFLQEVCSEQVSALGKAAPFQSWSWEFAAYRDADGKPRDCANGQGRLGVAIGARERLTDARVTELPSPPKLRRVALCAQVDAWHAKLCTTRLSTTRWDDDPRGDYRPRQSRRLAEFAGTGRVLIGGDLAEEPESRNLDALYRQYAECDQGPGTARTGAETKQDWRGAALEKTDYLFASGAAGISCGVPETPVRASDHRPVGAVVRFPDSEVDAGER</sequence>
<evidence type="ECO:0000256" key="1">
    <source>
        <dbReference type="SAM" id="SignalP"/>
    </source>
</evidence>
<protein>
    <recommendedName>
        <fullName evidence="2">Endonuclease/exonuclease/phosphatase domain-containing protein</fullName>
    </recommendedName>
</protein>
<keyword evidence="1" id="KW-0732">Signal</keyword>
<reference evidence="3" key="1">
    <citation type="submission" date="2023-02" db="EMBL/GenBank/DDBJ databases">
        <title>Actinomadura rubrobrunea NBRC 14622.</title>
        <authorList>
            <person name="Ichikawa N."/>
            <person name="Sato H."/>
            <person name="Tonouchi N."/>
        </authorList>
    </citation>
    <scope>NUCLEOTIDE SEQUENCE</scope>
    <source>
        <strain evidence="3">NBRC 14622</strain>
    </source>
</reference>
<gene>
    <name evidence="3" type="ORF">Arub01_29790</name>
</gene>
<dbReference type="InterPro" id="IPR036691">
    <property type="entry name" value="Endo/exonu/phosph_ase_sf"/>
</dbReference>
<keyword evidence="4" id="KW-1185">Reference proteome</keyword>
<proteinExistence type="predicted"/>
<evidence type="ECO:0000313" key="3">
    <source>
        <dbReference type="EMBL" id="GLW64735.1"/>
    </source>
</evidence>
<dbReference type="Proteomes" id="UP001165124">
    <property type="component" value="Unassembled WGS sequence"/>
</dbReference>
<evidence type="ECO:0000259" key="2">
    <source>
        <dbReference type="Pfam" id="PF03372"/>
    </source>
</evidence>
<dbReference type="InterPro" id="IPR005135">
    <property type="entry name" value="Endo/exonuclease/phosphatase"/>
</dbReference>
<organism evidence="3 4">
    <name type="scientific">Actinomadura rubrobrunea</name>
    <dbReference type="NCBI Taxonomy" id="115335"/>
    <lineage>
        <taxon>Bacteria</taxon>
        <taxon>Bacillati</taxon>
        <taxon>Actinomycetota</taxon>
        <taxon>Actinomycetes</taxon>
        <taxon>Streptosporangiales</taxon>
        <taxon>Thermomonosporaceae</taxon>
        <taxon>Actinomadura</taxon>
    </lineage>
</organism>